<dbReference type="InterPro" id="IPR011711">
    <property type="entry name" value="GntR_C"/>
</dbReference>
<protein>
    <submittedName>
        <fullName evidence="5">FCD domain-containing protein</fullName>
    </submittedName>
</protein>
<dbReference type="SUPFAM" id="SSF48008">
    <property type="entry name" value="GntR ligand-binding domain-like"/>
    <property type="match status" value="1"/>
</dbReference>
<dbReference type="AlphaFoldDB" id="A0A9D1WTI5"/>
<organism evidence="5 6">
    <name type="scientific">Candidatus Anaerostipes excrementavium</name>
    <dbReference type="NCBI Taxonomy" id="2838463"/>
    <lineage>
        <taxon>Bacteria</taxon>
        <taxon>Bacillati</taxon>
        <taxon>Bacillota</taxon>
        <taxon>Clostridia</taxon>
        <taxon>Lachnospirales</taxon>
        <taxon>Lachnospiraceae</taxon>
        <taxon>Anaerostipes</taxon>
    </lineage>
</organism>
<evidence type="ECO:0000256" key="3">
    <source>
        <dbReference type="ARBA" id="ARBA00023163"/>
    </source>
</evidence>
<evidence type="ECO:0000313" key="6">
    <source>
        <dbReference type="Proteomes" id="UP000886721"/>
    </source>
</evidence>
<dbReference type="EMBL" id="DXEM01000006">
    <property type="protein sequence ID" value="HIX66923.1"/>
    <property type="molecule type" value="Genomic_DNA"/>
</dbReference>
<evidence type="ECO:0000259" key="4">
    <source>
        <dbReference type="Pfam" id="PF07729"/>
    </source>
</evidence>
<evidence type="ECO:0000256" key="1">
    <source>
        <dbReference type="ARBA" id="ARBA00023015"/>
    </source>
</evidence>
<reference evidence="5" key="1">
    <citation type="journal article" date="2021" name="PeerJ">
        <title>Extensive microbial diversity within the chicken gut microbiome revealed by metagenomics and culture.</title>
        <authorList>
            <person name="Gilroy R."/>
            <person name="Ravi A."/>
            <person name="Getino M."/>
            <person name="Pursley I."/>
            <person name="Horton D.L."/>
            <person name="Alikhan N.F."/>
            <person name="Baker D."/>
            <person name="Gharbi K."/>
            <person name="Hall N."/>
            <person name="Watson M."/>
            <person name="Adriaenssens E.M."/>
            <person name="Foster-Nyarko E."/>
            <person name="Jarju S."/>
            <person name="Secka A."/>
            <person name="Antonio M."/>
            <person name="Oren A."/>
            <person name="Chaudhuri R.R."/>
            <person name="La Ragione R."/>
            <person name="Hildebrand F."/>
            <person name="Pallen M.J."/>
        </authorList>
    </citation>
    <scope>NUCLEOTIDE SEQUENCE</scope>
    <source>
        <strain evidence="5">CHK191-13928</strain>
    </source>
</reference>
<dbReference type="Gene3D" id="1.20.120.530">
    <property type="entry name" value="GntR ligand-binding domain-like"/>
    <property type="match status" value="1"/>
</dbReference>
<proteinExistence type="predicted"/>
<dbReference type="GO" id="GO:0003677">
    <property type="term" value="F:DNA binding"/>
    <property type="evidence" value="ECO:0007669"/>
    <property type="project" value="UniProtKB-KW"/>
</dbReference>
<keyword evidence="1" id="KW-0805">Transcription regulation</keyword>
<sequence>MSRTPVRDAIHKLCDEHRLDVMPSRGFCLHQLDENEYLLRYHFSNAVEGYCVSYLAEHCEEEPQKSVVENLYTLQEELRRLCEDNAPFGDFYKCDNAFHLQLLQTFGEDFFKNVLTMQGLYNMPEIHQIADSMNRRGILECHDRILAAITAHDPQGAQKELLDHSMLMYNSYKNT</sequence>
<dbReference type="PANTHER" id="PTHR43537">
    <property type="entry name" value="TRANSCRIPTIONAL REGULATOR, GNTR FAMILY"/>
    <property type="match status" value="1"/>
</dbReference>
<accession>A0A9D1WTI5</accession>
<dbReference type="InterPro" id="IPR008920">
    <property type="entry name" value="TF_FadR/GntR_C"/>
</dbReference>
<reference evidence="5" key="2">
    <citation type="submission" date="2021-04" db="EMBL/GenBank/DDBJ databases">
        <authorList>
            <person name="Gilroy R."/>
        </authorList>
    </citation>
    <scope>NUCLEOTIDE SEQUENCE</scope>
    <source>
        <strain evidence="5">CHK191-13928</strain>
    </source>
</reference>
<evidence type="ECO:0000313" key="5">
    <source>
        <dbReference type="EMBL" id="HIX66923.1"/>
    </source>
</evidence>
<comment type="caution">
    <text evidence="5">The sequence shown here is derived from an EMBL/GenBank/DDBJ whole genome shotgun (WGS) entry which is preliminary data.</text>
</comment>
<evidence type="ECO:0000256" key="2">
    <source>
        <dbReference type="ARBA" id="ARBA00023125"/>
    </source>
</evidence>
<feature type="domain" description="GntR C-terminal" evidence="4">
    <location>
        <begin position="45"/>
        <end position="164"/>
    </location>
</feature>
<dbReference type="Pfam" id="PF07729">
    <property type="entry name" value="FCD"/>
    <property type="match status" value="1"/>
</dbReference>
<dbReference type="PANTHER" id="PTHR43537:SF45">
    <property type="entry name" value="GNTR FAMILY REGULATORY PROTEIN"/>
    <property type="match status" value="1"/>
</dbReference>
<keyword evidence="3" id="KW-0804">Transcription</keyword>
<dbReference type="Proteomes" id="UP000886721">
    <property type="component" value="Unassembled WGS sequence"/>
</dbReference>
<name>A0A9D1WTI5_9FIRM</name>
<gene>
    <name evidence="5" type="ORF">H9735_02205</name>
</gene>
<keyword evidence="2" id="KW-0238">DNA-binding</keyword>